<dbReference type="AlphaFoldDB" id="A0A7C9HMQ8"/>
<sequence>MHFKMPFKKRRALSVTQTWFGARYAGFLFDHGFQVAAINTAEVAWHGAEVEVFQSQEVMLASTVLRHDGWTVLVAVPGSTMDADAILDRSEGWSLISEVWIDFYQRTSEARHQLPYPHALPEERERALFDQTFREFLRLVRSGELSIDAPRHRLEAEETSDPEIL</sequence>
<evidence type="ECO:0000313" key="1">
    <source>
        <dbReference type="EMBL" id="MUV14737.1"/>
    </source>
</evidence>
<protein>
    <submittedName>
        <fullName evidence="1">Uncharacterized protein</fullName>
    </submittedName>
</protein>
<dbReference type="RefSeq" id="WP_156642093.1">
    <property type="nucleotide sequence ID" value="NZ_WOXT01000003.1"/>
</dbReference>
<reference evidence="1 2" key="1">
    <citation type="submission" date="2019-12" db="EMBL/GenBank/DDBJ databases">
        <authorList>
            <person name="Xu J."/>
        </authorList>
    </citation>
    <scope>NUCLEOTIDE SEQUENCE [LARGE SCALE GENOMIC DNA]</scope>
    <source>
        <strain evidence="1 2">HX-5-24</strain>
    </source>
</reference>
<name>A0A7C9HMQ8_9GAMM</name>
<evidence type="ECO:0000313" key="2">
    <source>
        <dbReference type="Proteomes" id="UP000479692"/>
    </source>
</evidence>
<organism evidence="1 2">
    <name type="scientific">Noviluteimonas gilva</name>
    <dbReference type="NCBI Taxonomy" id="2682097"/>
    <lineage>
        <taxon>Bacteria</taxon>
        <taxon>Pseudomonadati</taxon>
        <taxon>Pseudomonadota</taxon>
        <taxon>Gammaproteobacteria</taxon>
        <taxon>Lysobacterales</taxon>
        <taxon>Lysobacteraceae</taxon>
        <taxon>Noviluteimonas</taxon>
    </lineage>
</organism>
<dbReference type="Proteomes" id="UP000479692">
    <property type="component" value="Unassembled WGS sequence"/>
</dbReference>
<dbReference type="EMBL" id="WOXT01000003">
    <property type="protein sequence ID" value="MUV14737.1"/>
    <property type="molecule type" value="Genomic_DNA"/>
</dbReference>
<proteinExistence type="predicted"/>
<accession>A0A7C9HMQ8</accession>
<gene>
    <name evidence="1" type="ORF">GN331_11030</name>
</gene>
<comment type="caution">
    <text evidence="1">The sequence shown here is derived from an EMBL/GenBank/DDBJ whole genome shotgun (WGS) entry which is preliminary data.</text>
</comment>
<keyword evidence="2" id="KW-1185">Reference proteome</keyword>